<feature type="non-terminal residue" evidence="2">
    <location>
        <position position="1"/>
    </location>
</feature>
<evidence type="ECO:0000313" key="3">
    <source>
        <dbReference type="Proteomes" id="UP001642484"/>
    </source>
</evidence>
<feature type="compositionally biased region" description="Low complexity" evidence="1">
    <location>
        <begin position="56"/>
        <end position="85"/>
    </location>
</feature>
<protein>
    <submittedName>
        <fullName evidence="2">Uncharacterized protein</fullName>
    </submittedName>
</protein>
<reference evidence="2 3" key="1">
    <citation type="submission" date="2024-02" db="EMBL/GenBank/DDBJ databases">
        <authorList>
            <person name="Chen Y."/>
            <person name="Shah S."/>
            <person name="Dougan E. K."/>
            <person name="Thang M."/>
            <person name="Chan C."/>
        </authorList>
    </citation>
    <scope>NUCLEOTIDE SEQUENCE [LARGE SCALE GENOMIC DNA]</scope>
</reference>
<dbReference type="EMBL" id="CAXAMN010027618">
    <property type="protein sequence ID" value="CAK9111875.1"/>
    <property type="molecule type" value="Genomic_DNA"/>
</dbReference>
<keyword evidence="3" id="KW-1185">Reference proteome</keyword>
<feature type="region of interest" description="Disordered" evidence="1">
    <location>
        <begin position="43"/>
        <end position="114"/>
    </location>
</feature>
<comment type="caution">
    <text evidence="2">The sequence shown here is derived from an EMBL/GenBank/DDBJ whole genome shotgun (WGS) entry which is preliminary data.</text>
</comment>
<sequence length="271" mass="30690">ASQRHEELTREMRELRTRRVNAVGSLHGKLCALHGKPWVLKAPPSGARAHCSKTLSSHSSPRSPQSPQRSMSCGSRSQSPQPSRSMSRKRKALPRRLKKLKEASSSSLEAAEERRKQRMAADGWIFETCPRYTVPGGVIVKPPVWKDLPKGMSAFHRSLIDVVGQSLRKKDKYMSADSEGSTWHGLRGSSHLCTEIWENPEEGLLTCGHFQEWYVQKQLKEQLFERKEELVTFHQNFGLLTCWTRVQVVARLGSSYISGYKSQVGLCFLKC</sequence>
<proteinExistence type="predicted"/>
<gene>
    <name evidence="2" type="ORF">CCMP2556_LOCUS51896</name>
</gene>
<feature type="compositionally biased region" description="Basic residues" evidence="1">
    <location>
        <begin position="86"/>
        <end position="99"/>
    </location>
</feature>
<accession>A0ABP0SI00</accession>
<organism evidence="2 3">
    <name type="scientific">Durusdinium trenchii</name>
    <dbReference type="NCBI Taxonomy" id="1381693"/>
    <lineage>
        <taxon>Eukaryota</taxon>
        <taxon>Sar</taxon>
        <taxon>Alveolata</taxon>
        <taxon>Dinophyceae</taxon>
        <taxon>Suessiales</taxon>
        <taxon>Symbiodiniaceae</taxon>
        <taxon>Durusdinium</taxon>
    </lineage>
</organism>
<dbReference type="Proteomes" id="UP001642484">
    <property type="component" value="Unassembled WGS sequence"/>
</dbReference>
<name>A0ABP0SI00_9DINO</name>
<evidence type="ECO:0000256" key="1">
    <source>
        <dbReference type="SAM" id="MobiDB-lite"/>
    </source>
</evidence>
<evidence type="ECO:0000313" key="2">
    <source>
        <dbReference type="EMBL" id="CAK9111875.1"/>
    </source>
</evidence>